<evidence type="ECO:0000313" key="1">
    <source>
        <dbReference type="EMBL" id="QEC63823.1"/>
    </source>
</evidence>
<keyword evidence="2" id="KW-1185">Reference proteome</keyword>
<dbReference type="Proteomes" id="UP000321479">
    <property type="component" value="Chromosome"/>
</dbReference>
<dbReference type="SUPFAM" id="SSF54427">
    <property type="entry name" value="NTF2-like"/>
    <property type="match status" value="1"/>
</dbReference>
<dbReference type="InterPro" id="IPR009959">
    <property type="entry name" value="Cyclase_SnoaL-like"/>
</dbReference>
<dbReference type="EMBL" id="CP042436">
    <property type="protein sequence ID" value="QEC63823.1"/>
    <property type="molecule type" value="Genomic_DNA"/>
</dbReference>
<dbReference type="PANTHER" id="PTHR38436">
    <property type="entry name" value="POLYKETIDE CYCLASE SNOAL-LIKE DOMAIN"/>
    <property type="match status" value="1"/>
</dbReference>
<accession>A0A5B8UZ15</accession>
<protein>
    <submittedName>
        <fullName evidence="1">Ester cyclase</fullName>
    </submittedName>
</protein>
<dbReference type="RefSeq" id="WP_147032397.1">
    <property type="nucleotide sequence ID" value="NZ_CP042436.1"/>
</dbReference>
<proteinExistence type="predicted"/>
<sequence>MTEQEKQNKAIVIRFNKEVLEKGNIDVINEVIHPDFINHTAPASARGPQGIIDFTINILQKSLSGIRVEIHDQVLEDEKVVTRKTISGTHIAAFMGIPASGREVTISIIDIIILKDGQYTDHWSIRDLQDVIEKSLGRL</sequence>
<name>A0A5B8UZ15_9SPHI</name>
<dbReference type="KEGG" id="mgin:FRZ54_14990"/>
<organism evidence="1 2">
    <name type="scientific">Mucilaginibacter ginsenosidivorans</name>
    <dbReference type="NCBI Taxonomy" id="398053"/>
    <lineage>
        <taxon>Bacteria</taxon>
        <taxon>Pseudomonadati</taxon>
        <taxon>Bacteroidota</taxon>
        <taxon>Sphingobacteriia</taxon>
        <taxon>Sphingobacteriales</taxon>
        <taxon>Sphingobacteriaceae</taxon>
        <taxon>Mucilaginibacter</taxon>
    </lineage>
</organism>
<dbReference type="PANTHER" id="PTHR38436:SF1">
    <property type="entry name" value="ESTER CYCLASE"/>
    <property type="match status" value="1"/>
</dbReference>
<evidence type="ECO:0000313" key="2">
    <source>
        <dbReference type="Proteomes" id="UP000321479"/>
    </source>
</evidence>
<dbReference type="OrthoDB" id="7876517at2"/>
<gene>
    <name evidence="1" type="ORF">FRZ54_14990</name>
</gene>
<dbReference type="AlphaFoldDB" id="A0A5B8UZ15"/>
<dbReference type="GO" id="GO:0030638">
    <property type="term" value="P:polyketide metabolic process"/>
    <property type="evidence" value="ECO:0007669"/>
    <property type="project" value="InterPro"/>
</dbReference>
<reference evidence="1 2" key="1">
    <citation type="journal article" date="2017" name="Curr. Microbiol.">
        <title>Mucilaginibacter ginsenosidivorans sp. nov., Isolated from Soil of Ginseng Field.</title>
        <authorList>
            <person name="Kim M.M."/>
            <person name="Siddiqi M.Z."/>
            <person name="Im W.T."/>
        </authorList>
    </citation>
    <scope>NUCLEOTIDE SEQUENCE [LARGE SCALE GENOMIC DNA]</scope>
    <source>
        <strain evidence="1 2">Gsoil 3017</strain>
    </source>
</reference>
<dbReference type="InterPro" id="IPR032710">
    <property type="entry name" value="NTF2-like_dom_sf"/>
</dbReference>
<dbReference type="Gene3D" id="3.10.450.50">
    <property type="match status" value="1"/>
</dbReference>
<dbReference type="Pfam" id="PF07366">
    <property type="entry name" value="SnoaL"/>
    <property type="match status" value="1"/>
</dbReference>